<feature type="compositionally biased region" description="Polar residues" evidence="1">
    <location>
        <begin position="66"/>
        <end position="102"/>
    </location>
</feature>
<dbReference type="PROSITE" id="PS50020">
    <property type="entry name" value="WW_DOMAIN_2"/>
    <property type="match status" value="1"/>
</dbReference>
<evidence type="ECO:0000259" key="2">
    <source>
        <dbReference type="PROSITE" id="PS50020"/>
    </source>
</evidence>
<feature type="compositionally biased region" description="Low complexity" evidence="1">
    <location>
        <begin position="548"/>
        <end position="557"/>
    </location>
</feature>
<evidence type="ECO:0000256" key="1">
    <source>
        <dbReference type="SAM" id="MobiDB-lite"/>
    </source>
</evidence>
<dbReference type="RefSeq" id="XP_018132382.1">
    <property type="nucleotide sequence ID" value="XM_018273107.2"/>
</dbReference>
<dbReference type="InterPro" id="IPR001202">
    <property type="entry name" value="WW_dom"/>
</dbReference>
<keyword evidence="4" id="KW-1185">Reference proteome</keyword>
<dbReference type="EMBL" id="KV460216">
    <property type="protein sequence ID" value="OBT98649.1"/>
    <property type="molecule type" value="Genomic_DNA"/>
</dbReference>
<evidence type="ECO:0000313" key="4">
    <source>
        <dbReference type="Proteomes" id="UP000091956"/>
    </source>
</evidence>
<feature type="region of interest" description="Disordered" evidence="1">
    <location>
        <begin position="1123"/>
        <end position="1232"/>
    </location>
</feature>
<feature type="region of interest" description="Disordered" evidence="1">
    <location>
        <begin position="309"/>
        <end position="342"/>
    </location>
</feature>
<protein>
    <recommendedName>
        <fullName evidence="2">WW domain-containing protein</fullName>
    </recommendedName>
</protein>
<feature type="compositionally biased region" description="Polar residues" evidence="1">
    <location>
        <begin position="167"/>
        <end position="198"/>
    </location>
</feature>
<feature type="region of interest" description="Disordered" evidence="1">
    <location>
        <begin position="467"/>
        <end position="582"/>
    </location>
</feature>
<evidence type="ECO:0000313" key="3">
    <source>
        <dbReference type="EMBL" id="OBT98649.1"/>
    </source>
</evidence>
<dbReference type="GeneID" id="28837008"/>
<name>A0A1B8GS44_9PEZI</name>
<feature type="region of interest" description="Disordered" evidence="1">
    <location>
        <begin position="740"/>
        <end position="805"/>
    </location>
</feature>
<feature type="compositionally biased region" description="Polar residues" evidence="1">
    <location>
        <begin position="1142"/>
        <end position="1164"/>
    </location>
</feature>
<gene>
    <name evidence="3" type="ORF">VE01_03622</name>
</gene>
<reference evidence="3 4" key="1">
    <citation type="submission" date="2016-03" db="EMBL/GenBank/DDBJ databases">
        <title>Comparative genomics of Pseudogymnoascus destructans, the fungus causing white-nose syndrome of bats.</title>
        <authorList>
            <person name="Palmer J.M."/>
            <person name="Drees K.P."/>
            <person name="Foster J.T."/>
            <person name="Lindner D.L."/>
        </authorList>
    </citation>
    <scope>NUCLEOTIDE SEQUENCE [LARGE SCALE GENOMIC DNA]</scope>
    <source>
        <strain evidence="3 4">UAMH 10579</strain>
    </source>
</reference>
<feature type="region of interest" description="Disordered" evidence="1">
    <location>
        <begin position="367"/>
        <end position="435"/>
    </location>
</feature>
<feature type="region of interest" description="Disordered" evidence="1">
    <location>
        <begin position="613"/>
        <end position="657"/>
    </location>
</feature>
<dbReference type="Proteomes" id="UP000091956">
    <property type="component" value="Unassembled WGS sequence"/>
</dbReference>
<feature type="region of interest" description="Disordered" evidence="1">
    <location>
        <begin position="167"/>
        <end position="232"/>
    </location>
</feature>
<feature type="domain" description="WW" evidence="2">
    <location>
        <begin position="4"/>
        <end position="38"/>
    </location>
</feature>
<feature type="compositionally biased region" description="Low complexity" evidence="1">
    <location>
        <begin position="396"/>
        <end position="408"/>
    </location>
</feature>
<proteinExistence type="predicted"/>
<feature type="compositionally biased region" description="Low complexity" evidence="1">
    <location>
        <begin position="626"/>
        <end position="638"/>
    </location>
</feature>
<feature type="compositionally biased region" description="Polar residues" evidence="1">
    <location>
        <begin position="878"/>
        <end position="888"/>
    </location>
</feature>
<sequence>MSTSGYPPGWEADYDGETERWFYTHKPTGVRQYHFPKAGDEVELAAAMNRTKAANKAKLKENNTAQSSKDIASTKITPGTKSQFLEQSPTIKRSVSERATPTSPQPIPNVFRQSFQAAQRTNAATAQQLVPQQTSPAALPLLNTQLHGTSGTPGQVASSAHPLRINTNALNQGGNASPVQSMSAGPWNQSTSKASGVSYSDRGASYVSQGSQRIPDSSTPVASEPPAVPPKVLESDRIPVAGSKHLRQTHSHSSSVPHNNAGEVICSRLGILYFSDTDKEDVITNLQNLARMYPDVTLSQLVDPHMELPRAKVPNQPSPSQIPSGQERQRNAPDTSPAPASAISADASLPIAFVAYSRVPQPTQMTYSSPIAGPNPGFGASSPSSAYDYQRRHHSSSNASITSTAIQTSHDRAHSSSINSKRQDSIGTQTYSPQTRSELAQTAWGLKPASASTEGPEMAVGIPARPATTAPVQAVESSPDVLGGRPSRQHSMGRKPLSSQSPIMNRPYRSMSWQPRDHSPNPQLPSSLVSEVPEEPSTPPPDVAQQGSSLVSTSSKVYSEEALRSTASPEQQPQEKSGPDQKELDRLNSIIQEQNKQLAALYQQNVQNLQDLQNQQNASVSHQRHSSVPVSQSTRSSVYTQSSLQNTHYPPSYPSVPVSPISRPESLVFSIQEEPRPLSLSEPAFDAIASKPGDIESIVENNSDPIDAFENNAHTASDAPQHFGNQPGQAPMFECSIAQNSTEEEPRVDDKEVDSYQPADTTNQMSAAAASMGDRSESRGSNQTDSKRKSWSHVRTHSATQQIADQTVHQLESADVSIRATSSASQTTGFLVTQEIPNQEPRQHSLQNNVTVQEIQPAHIEHVPAQPPTQQPHHHVSNVPQSNNQHLPNHQRHSSQPRVELQTQQHYMAQARSASQSQPHSAQSYQAPNTMSQSAVHEINLQKALEAQIQQHLEAVVSPQSAVSPPDPADTFYGVNSDSAVSDLSTPGLVHKEYFDPASVKHSQVTAIAPRRISIAEVVGPAQGHARKPSLPKVPISEGPKYYEEKQVFFPAHAPLKIGSGQNAGLQNEAFAEQEPPVPEKIAGISTGPSPSRPGIHGSPRPAAASDLPIQFVAFTRSKGTEAAPTAIARPESKLLAANPPSDGNANISQTHTHSSRPRVSSWSEMEKSSYLPPQPTFTFGMPGDKQDDAAAAESLYDGGGYGDYDDYNDDGPAPPRFGTPQPHMLQVQRST</sequence>
<feature type="compositionally biased region" description="Polar residues" evidence="1">
    <location>
        <begin position="565"/>
        <end position="575"/>
    </location>
</feature>
<feature type="region of interest" description="Disordered" evidence="1">
    <location>
        <begin position="55"/>
        <end position="108"/>
    </location>
</feature>
<dbReference type="STRING" id="342668.A0A1B8GS44"/>
<feature type="compositionally biased region" description="Polar residues" evidence="1">
    <location>
        <begin position="415"/>
        <end position="435"/>
    </location>
</feature>
<feature type="compositionally biased region" description="Polar residues" evidence="1">
    <location>
        <begin position="896"/>
        <end position="907"/>
    </location>
</feature>
<feature type="region of interest" description="Disordered" evidence="1">
    <location>
        <begin position="864"/>
        <end position="931"/>
    </location>
</feature>
<feature type="compositionally biased region" description="Basic and acidic residues" evidence="1">
    <location>
        <begin position="744"/>
        <end position="754"/>
    </location>
</feature>
<dbReference type="Gene3D" id="2.20.70.10">
    <property type="match status" value="1"/>
</dbReference>
<dbReference type="OrthoDB" id="3439539at2759"/>
<accession>A0A1B8GS44</accession>
<feature type="compositionally biased region" description="Polar residues" evidence="1">
    <location>
        <begin position="206"/>
        <end position="221"/>
    </location>
</feature>
<dbReference type="AlphaFoldDB" id="A0A1B8GS44"/>
<feature type="compositionally biased region" description="Polar residues" evidence="1">
    <location>
        <begin position="639"/>
        <end position="648"/>
    </location>
</feature>
<organism evidence="3 4">
    <name type="scientific">Pseudogymnoascus verrucosus</name>
    <dbReference type="NCBI Taxonomy" id="342668"/>
    <lineage>
        <taxon>Eukaryota</taxon>
        <taxon>Fungi</taxon>
        <taxon>Dikarya</taxon>
        <taxon>Ascomycota</taxon>
        <taxon>Pezizomycotina</taxon>
        <taxon>Leotiomycetes</taxon>
        <taxon>Thelebolales</taxon>
        <taxon>Thelebolaceae</taxon>
        <taxon>Pseudogymnoascus</taxon>
    </lineage>
</organism>
<feature type="compositionally biased region" description="Low complexity" evidence="1">
    <location>
        <begin position="332"/>
        <end position="342"/>
    </location>
</feature>
<feature type="compositionally biased region" description="Low complexity" evidence="1">
    <location>
        <begin position="909"/>
        <end position="927"/>
    </location>
</feature>
<reference evidence="4" key="2">
    <citation type="journal article" date="2018" name="Nat. Commun.">
        <title>Extreme sensitivity to ultraviolet light in the fungal pathogen causing white-nose syndrome of bats.</title>
        <authorList>
            <person name="Palmer J.M."/>
            <person name="Drees K.P."/>
            <person name="Foster J.T."/>
            <person name="Lindner D.L."/>
        </authorList>
    </citation>
    <scope>NUCLEOTIDE SEQUENCE [LARGE SCALE GENOMIC DNA]</scope>
    <source>
        <strain evidence="4">UAMH 10579</strain>
    </source>
</reference>